<dbReference type="EMBL" id="JAHRIP010011756">
    <property type="protein sequence ID" value="MEQ2284732.1"/>
    <property type="molecule type" value="Genomic_DNA"/>
</dbReference>
<dbReference type="Proteomes" id="UP001469553">
    <property type="component" value="Unassembled WGS sequence"/>
</dbReference>
<keyword evidence="2" id="KW-1185">Reference proteome</keyword>
<proteinExistence type="predicted"/>
<reference evidence="1 2" key="1">
    <citation type="submission" date="2021-06" db="EMBL/GenBank/DDBJ databases">
        <authorList>
            <person name="Palmer J.M."/>
        </authorList>
    </citation>
    <scope>NUCLEOTIDE SEQUENCE [LARGE SCALE GENOMIC DNA]</scope>
    <source>
        <strain evidence="1 2">AS_MEX2019</strain>
        <tissue evidence="1">Muscle</tissue>
    </source>
</reference>
<evidence type="ECO:0000313" key="2">
    <source>
        <dbReference type="Proteomes" id="UP001469553"/>
    </source>
</evidence>
<evidence type="ECO:0000313" key="1">
    <source>
        <dbReference type="EMBL" id="MEQ2284732.1"/>
    </source>
</evidence>
<name>A0ABV0XTJ2_9TELE</name>
<gene>
    <name evidence="1" type="ORF">AMECASPLE_024564</name>
</gene>
<sequence>MLRGLAESHPLQVRYVQLSFIRIIKFIIFIVERQTKFEREKKGKHRDGGDAPLEYCLSKELQGQVSSATSTRIKKDSL</sequence>
<comment type="caution">
    <text evidence="1">The sequence shown here is derived from an EMBL/GenBank/DDBJ whole genome shotgun (WGS) entry which is preliminary data.</text>
</comment>
<accession>A0ABV0XTJ2</accession>
<organism evidence="1 2">
    <name type="scientific">Ameca splendens</name>
    <dbReference type="NCBI Taxonomy" id="208324"/>
    <lineage>
        <taxon>Eukaryota</taxon>
        <taxon>Metazoa</taxon>
        <taxon>Chordata</taxon>
        <taxon>Craniata</taxon>
        <taxon>Vertebrata</taxon>
        <taxon>Euteleostomi</taxon>
        <taxon>Actinopterygii</taxon>
        <taxon>Neopterygii</taxon>
        <taxon>Teleostei</taxon>
        <taxon>Neoteleostei</taxon>
        <taxon>Acanthomorphata</taxon>
        <taxon>Ovalentaria</taxon>
        <taxon>Atherinomorphae</taxon>
        <taxon>Cyprinodontiformes</taxon>
        <taxon>Goodeidae</taxon>
        <taxon>Ameca</taxon>
    </lineage>
</organism>
<protein>
    <submittedName>
        <fullName evidence="1">Uncharacterized protein</fullName>
    </submittedName>
</protein>